<accession>A0A937A7V6</accession>
<evidence type="ECO:0000313" key="1">
    <source>
        <dbReference type="EMBL" id="MBL0763800.1"/>
    </source>
</evidence>
<dbReference type="Proteomes" id="UP000642920">
    <property type="component" value="Unassembled WGS sequence"/>
</dbReference>
<dbReference type="AlphaFoldDB" id="A0A937A7V6"/>
<evidence type="ECO:0008006" key="3">
    <source>
        <dbReference type="Google" id="ProtNLM"/>
    </source>
</evidence>
<keyword evidence="2" id="KW-1185">Reference proteome</keyword>
<evidence type="ECO:0000313" key="2">
    <source>
        <dbReference type="Proteomes" id="UP000642920"/>
    </source>
</evidence>
<protein>
    <recommendedName>
        <fullName evidence="3">Bacteriocin</fullName>
    </recommendedName>
</protein>
<proteinExistence type="predicted"/>
<reference evidence="1" key="1">
    <citation type="submission" date="2021-01" db="EMBL/GenBank/DDBJ databases">
        <title>Marivirga sp. nov., isolated from intertidal surface sediments.</title>
        <authorList>
            <person name="Zhang M."/>
        </authorList>
    </citation>
    <scope>NUCLEOTIDE SEQUENCE</scope>
    <source>
        <strain evidence="1">SM1354</strain>
    </source>
</reference>
<dbReference type="EMBL" id="JAERQG010000001">
    <property type="protein sequence ID" value="MBL0763800.1"/>
    <property type="molecule type" value="Genomic_DNA"/>
</dbReference>
<comment type="caution">
    <text evidence="1">The sequence shown here is derived from an EMBL/GenBank/DDBJ whole genome shotgun (WGS) entry which is preliminary data.</text>
</comment>
<organism evidence="1 2">
    <name type="scientific">Marivirga atlantica</name>
    <dbReference type="NCBI Taxonomy" id="1548457"/>
    <lineage>
        <taxon>Bacteria</taxon>
        <taxon>Pseudomonadati</taxon>
        <taxon>Bacteroidota</taxon>
        <taxon>Cytophagia</taxon>
        <taxon>Cytophagales</taxon>
        <taxon>Marivirgaceae</taxon>
        <taxon>Marivirga</taxon>
    </lineage>
</organism>
<gene>
    <name evidence="1" type="ORF">JKP34_00975</name>
</gene>
<name>A0A937A7V6_9BACT</name>
<sequence>MKNLHVNQMNTIKGGVTRAEYCGTLWTILTGGGYQGDILWGWEVFGANCAGRL</sequence>
<dbReference type="RefSeq" id="WP_201916784.1">
    <property type="nucleotide sequence ID" value="NZ_JAERQG010000001.1"/>
</dbReference>